<evidence type="ECO:0000259" key="2">
    <source>
        <dbReference type="Pfam" id="PF14111"/>
    </source>
</evidence>
<dbReference type="PANTHER" id="PTHR31286">
    <property type="entry name" value="GLYCINE-RICH CELL WALL STRUCTURAL PROTEIN 1.8-LIKE"/>
    <property type="match status" value="1"/>
</dbReference>
<dbReference type="Proteomes" id="UP000583929">
    <property type="component" value="Unassembled WGS sequence"/>
</dbReference>
<comment type="caution">
    <text evidence="3">The sequence shown here is derived from an EMBL/GenBank/DDBJ whole genome shotgun (WGS) entry which is preliminary data.</text>
</comment>
<proteinExistence type="predicted"/>
<dbReference type="InterPro" id="IPR025558">
    <property type="entry name" value="DUF4283"/>
</dbReference>
<name>A0A7J6DJS5_CANSA</name>
<accession>A0A7J6DJS5</accession>
<sequence length="548" mass="60654">MVTMKEVGTEEATIQVVSTDGDAGKLLEHDSNMEVEMMELFKDLSLEDIVSNKACVGKVVGCKNMAASIVKKILQGIWDLEKGWKMKKFEEGVLGFFFDSKDDCTMVMNRRPWLVNGVLLNLKPWPIEVEVSMAEFEVARFWVEFHGLPTRCLSEVNAPILAKKVGTFIKIDGRKKGDVSLPSSSTTANGGLKEKEGPASTLHGTVPMLRSGIVGSTKFTTDARKDKEFPSLDFADEIGPIANVDVIPDIGPTLIQGLDIPHIWSCKAKPSLISNPPNVSELITHLLGMKKRKAHTWYSPTPDIYQDSLFKNSNAQLVTITDSLGEPSTGERDSVDTPVAIAFNTGTFEPGESSKAKSRRKKSRGIVSTTRRTGLGSRISKLGEAEEIDIDPGLAPWHLYCIYGTPYGGQKGGRSFGRMEGELLQNFLMDCDGINLGFIGAVAGPEWCTRFPHAGVKHFPIVNSDHAPLILDSHLNSRKLKYPFRFLEVWTFDSTCGKTIEQAWKLRELYSRLALIQNAPISPGAISKEDQIQMAILNLEHKMERIWK</sequence>
<evidence type="ECO:0000313" key="4">
    <source>
        <dbReference type="Proteomes" id="UP000583929"/>
    </source>
</evidence>
<protein>
    <recommendedName>
        <fullName evidence="2">DUF4283 domain-containing protein</fullName>
    </recommendedName>
</protein>
<reference evidence="3 4" key="1">
    <citation type="journal article" date="2020" name="bioRxiv">
        <title>Sequence and annotation of 42 cannabis genomes reveals extensive copy number variation in cannabinoid synthesis and pathogen resistance genes.</title>
        <authorList>
            <person name="Mckernan K.J."/>
            <person name="Helbert Y."/>
            <person name="Kane L.T."/>
            <person name="Ebling H."/>
            <person name="Zhang L."/>
            <person name="Liu B."/>
            <person name="Eaton Z."/>
            <person name="Mclaughlin S."/>
            <person name="Kingan S."/>
            <person name="Baybayan P."/>
            <person name="Concepcion G."/>
            <person name="Jordan M."/>
            <person name="Riva A."/>
            <person name="Barbazuk W."/>
            <person name="Harkins T."/>
        </authorList>
    </citation>
    <scope>NUCLEOTIDE SEQUENCE [LARGE SCALE GENOMIC DNA]</scope>
    <source>
        <strain evidence="4">cv. Jamaican Lion 4</strain>
        <tissue evidence="3">Leaf</tissue>
    </source>
</reference>
<dbReference type="Pfam" id="PF14111">
    <property type="entry name" value="DUF4283"/>
    <property type="match status" value="1"/>
</dbReference>
<feature type="domain" description="DUF4283" evidence="2">
    <location>
        <begin position="54"/>
        <end position="128"/>
    </location>
</feature>
<gene>
    <name evidence="3" type="ORF">G4B88_003395</name>
</gene>
<feature type="region of interest" description="Disordered" evidence="1">
    <location>
        <begin position="345"/>
        <end position="370"/>
    </location>
</feature>
<keyword evidence="4" id="KW-1185">Reference proteome</keyword>
<feature type="region of interest" description="Disordered" evidence="1">
    <location>
        <begin position="177"/>
        <end position="201"/>
    </location>
</feature>
<evidence type="ECO:0000313" key="3">
    <source>
        <dbReference type="EMBL" id="KAF4346364.1"/>
    </source>
</evidence>
<dbReference type="InterPro" id="IPR040256">
    <property type="entry name" value="At4g02000-like"/>
</dbReference>
<dbReference type="EMBL" id="JAATIQ010001034">
    <property type="protein sequence ID" value="KAF4346364.1"/>
    <property type="molecule type" value="Genomic_DNA"/>
</dbReference>
<organism evidence="3 4">
    <name type="scientific">Cannabis sativa</name>
    <name type="common">Hemp</name>
    <name type="synonym">Marijuana</name>
    <dbReference type="NCBI Taxonomy" id="3483"/>
    <lineage>
        <taxon>Eukaryota</taxon>
        <taxon>Viridiplantae</taxon>
        <taxon>Streptophyta</taxon>
        <taxon>Embryophyta</taxon>
        <taxon>Tracheophyta</taxon>
        <taxon>Spermatophyta</taxon>
        <taxon>Magnoliopsida</taxon>
        <taxon>eudicotyledons</taxon>
        <taxon>Gunneridae</taxon>
        <taxon>Pentapetalae</taxon>
        <taxon>rosids</taxon>
        <taxon>fabids</taxon>
        <taxon>Rosales</taxon>
        <taxon>Cannabaceae</taxon>
        <taxon>Cannabis</taxon>
    </lineage>
</organism>
<evidence type="ECO:0000256" key="1">
    <source>
        <dbReference type="SAM" id="MobiDB-lite"/>
    </source>
</evidence>
<dbReference type="AlphaFoldDB" id="A0A7J6DJS5"/>
<dbReference type="PANTHER" id="PTHR31286:SF180">
    <property type="entry name" value="OS10G0362600 PROTEIN"/>
    <property type="match status" value="1"/>
</dbReference>